<dbReference type="EnsemblPlants" id="ONIVA09G17270.1">
    <property type="protein sequence ID" value="ONIVA09G17270.1"/>
    <property type="gene ID" value="ONIVA09G17270"/>
</dbReference>
<name>A0A0E0IMA5_ORYNI</name>
<reference evidence="2" key="2">
    <citation type="submission" date="2018-04" db="EMBL/GenBank/DDBJ databases">
        <title>OnivRS2 (Oryza nivara Reference Sequence Version 2).</title>
        <authorList>
            <person name="Zhang J."/>
            <person name="Kudrna D."/>
            <person name="Lee S."/>
            <person name="Talag J."/>
            <person name="Rajasekar S."/>
            <person name="Welchert J."/>
            <person name="Hsing Y.-I."/>
            <person name="Wing R.A."/>
        </authorList>
    </citation>
    <scope>NUCLEOTIDE SEQUENCE [LARGE SCALE GENOMIC DNA]</scope>
    <source>
        <strain evidence="2">SL10</strain>
    </source>
</reference>
<organism evidence="2">
    <name type="scientific">Oryza nivara</name>
    <name type="common">Indian wild rice</name>
    <name type="synonym">Oryza sativa f. spontanea</name>
    <dbReference type="NCBI Taxonomy" id="4536"/>
    <lineage>
        <taxon>Eukaryota</taxon>
        <taxon>Viridiplantae</taxon>
        <taxon>Streptophyta</taxon>
        <taxon>Embryophyta</taxon>
        <taxon>Tracheophyta</taxon>
        <taxon>Spermatophyta</taxon>
        <taxon>Magnoliopsida</taxon>
        <taxon>Liliopsida</taxon>
        <taxon>Poales</taxon>
        <taxon>Poaceae</taxon>
        <taxon>BOP clade</taxon>
        <taxon>Oryzoideae</taxon>
        <taxon>Oryzeae</taxon>
        <taxon>Oryzinae</taxon>
        <taxon>Oryza</taxon>
    </lineage>
</organism>
<evidence type="ECO:0000313" key="3">
    <source>
        <dbReference type="Proteomes" id="UP000006591"/>
    </source>
</evidence>
<dbReference type="HOGENOM" id="CLU_1790041_0_0_1"/>
<feature type="region of interest" description="Disordered" evidence="1">
    <location>
        <begin position="80"/>
        <end position="109"/>
    </location>
</feature>
<evidence type="ECO:0000256" key="1">
    <source>
        <dbReference type="SAM" id="MobiDB-lite"/>
    </source>
</evidence>
<dbReference type="Proteomes" id="UP000006591">
    <property type="component" value="Chromosome 9"/>
</dbReference>
<protein>
    <submittedName>
        <fullName evidence="2">Uncharacterized protein</fullName>
    </submittedName>
</protein>
<sequence length="145" mass="15085">MGPGGSRPETVRLHCGSSRRRWLPAEAEAAAVTASTSRCAPPRVEAAAAGRAPSVLLPSFLRRRMEASADGGYLLGGQPARCSGGHSTGSNGEGFGGHPATSPPSSSWVSLPREHRYDFQMMGGAGQGHTAHSTCRTMAPCAFFF</sequence>
<evidence type="ECO:0000313" key="2">
    <source>
        <dbReference type="EnsemblPlants" id="ONIVA09G17270.1"/>
    </source>
</evidence>
<proteinExistence type="predicted"/>
<accession>A0A0E0IMA5</accession>
<dbReference type="Gramene" id="ONIVA09G17270.1">
    <property type="protein sequence ID" value="ONIVA09G17270.1"/>
    <property type="gene ID" value="ONIVA09G17270"/>
</dbReference>
<reference evidence="2" key="1">
    <citation type="submission" date="2015-04" db="UniProtKB">
        <authorList>
            <consortium name="EnsemblPlants"/>
        </authorList>
    </citation>
    <scope>IDENTIFICATION</scope>
    <source>
        <strain evidence="2">SL10</strain>
    </source>
</reference>
<dbReference type="AlphaFoldDB" id="A0A0E0IMA5"/>
<keyword evidence="3" id="KW-1185">Reference proteome</keyword>